<comment type="pathway">
    <text evidence="1">Cofactor biosynthesis; tetrahydrofolate biosynthesis; 2-amino-4-hydroxy-6-hydroxymethyl-7,8-dihydropteridine diphosphate from 7,8-dihydroneopterin triphosphate: step 4/4.</text>
</comment>
<dbReference type="UniPathway" id="UPA00077">
    <property type="reaction ID" value="UER00155"/>
</dbReference>
<evidence type="ECO:0000256" key="9">
    <source>
        <dbReference type="ARBA" id="ARBA00022909"/>
    </source>
</evidence>
<keyword evidence="5" id="KW-0808">Transferase</keyword>
<evidence type="ECO:0000256" key="3">
    <source>
        <dbReference type="ARBA" id="ARBA00013253"/>
    </source>
</evidence>
<dbReference type="InterPro" id="IPR035907">
    <property type="entry name" value="Hppk_sf"/>
</dbReference>
<dbReference type="GO" id="GO:0005524">
    <property type="term" value="F:ATP binding"/>
    <property type="evidence" value="ECO:0007669"/>
    <property type="project" value="UniProtKB-KW"/>
</dbReference>
<dbReference type="AlphaFoldDB" id="A0A5K7S7W1"/>
<dbReference type="CDD" id="cd00483">
    <property type="entry name" value="HPPK"/>
    <property type="match status" value="1"/>
</dbReference>
<evidence type="ECO:0000256" key="2">
    <source>
        <dbReference type="ARBA" id="ARBA00005810"/>
    </source>
</evidence>
<dbReference type="Gene3D" id="3.30.70.560">
    <property type="entry name" value="7,8-Dihydro-6-hydroxymethylpterin-pyrophosphokinase HPPK"/>
    <property type="match status" value="1"/>
</dbReference>
<keyword evidence="6" id="KW-0547">Nucleotide-binding</keyword>
<dbReference type="KEGG" id="anf:AQPE_1800"/>
<organism evidence="14 15">
    <name type="scientific">Aquipluma nitroreducens</name>
    <dbReference type="NCBI Taxonomy" id="2010828"/>
    <lineage>
        <taxon>Bacteria</taxon>
        <taxon>Pseudomonadati</taxon>
        <taxon>Bacteroidota</taxon>
        <taxon>Bacteroidia</taxon>
        <taxon>Marinilabiliales</taxon>
        <taxon>Prolixibacteraceae</taxon>
        <taxon>Aquipluma</taxon>
    </lineage>
</organism>
<sequence length="166" mass="19122">MIKLYILLGGNLGDKLKVFSEARARLSQHVGAITNQSVVYETEPWGFESEDIFWNQVIELSTTLSPEEVLVQTQQIEHELGRIRKANQYDSRIIDIDILFYGDQIIQTENLVVPHPRIQERKFALVPLCEIAPELIHPVFQKSIRQILNECTDSLKVEKVTKTYNS</sequence>
<protein>
    <recommendedName>
        <fullName evidence="4">2-amino-4-hydroxy-6-hydroxymethyldihydropteridine pyrophosphokinase</fullName>
        <ecNumber evidence="3">2.7.6.3</ecNumber>
    </recommendedName>
    <alternativeName>
        <fullName evidence="11">6-hydroxymethyl-7,8-dihydropterin pyrophosphokinase</fullName>
    </alternativeName>
    <alternativeName>
        <fullName evidence="12">7,8-dihydro-6-hydroxymethylpterin-pyrophosphokinase</fullName>
    </alternativeName>
</protein>
<evidence type="ECO:0000256" key="10">
    <source>
        <dbReference type="ARBA" id="ARBA00029409"/>
    </source>
</evidence>
<reference evidence="14" key="1">
    <citation type="journal article" date="2020" name="Int. J. Syst. Evol. Microbiol.">
        <title>Aquipluma nitroreducens gen. nov. sp. nov., a novel facultatively anaerobic bacterium isolated from a freshwater lake.</title>
        <authorList>
            <person name="Watanabe M."/>
            <person name="Kojima H."/>
            <person name="Fukui M."/>
        </authorList>
    </citation>
    <scope>NUCLEOTIDE SEQUENCE</scope>
    <source>
        <strain evidence="14">MeG22</strain>
    </source>
</reference>
<dbReference type="RefSeq" id="WP_318350623.1">
    <property type="nucleotide sequence ID" value="NZ_AP018694.1"/>
</dbReference>
<keyword evidence="7" id="KW-0418">Kinase</keyword>
<evidence type="ECO:0000256" key="8">
    <source>
        <dbReference type="ARBA" id="ARBA00022840"/>
    </source>
</evidence>
<evidence type="ECO:0000313" key="14">
    <source>
        <dbReference type="EMBL" id="BBE17643.1"/>
    </source>
</evidence>
<evidence type="ECO:0000256" key="5">
    <source>
        <dbReference type="ARBA" id="ARBA00022679"/>
    </source>
</evidence>
<dbReference type="InterPro" id="IPR000550">
    <property type="entry name" value="Hppk"/>
</dbReference>
<evidence type="ECO:0000256" key="7">
    <source>
        <dbReference type="ARBA" id="ARBA00022777"/>
    </source>
</evidence>
<dbReference type="PANTHER" id="PTHR43071:SF1">
    <property type="entry name" value="2-AMINO-4-HYDROXY-6-HYDROXYMETHYLDIHYDROPTERIDINE PYROPHOSPHOKINASE"/>
    <property type="match status" value="1"/>
</dbReference>
<dbReference type="GO" id="GO:0046656">
    <property type="term" value="P:folic acid biosynthetic process"/>
    <property type="evidence" value="ECO:0007669"/>
    <property type="project" value="UniProtKB-KW"/>
</dbReference>
<evidence type="ECO:0000256" key="12">
    <source>
        <dbReference type="ARBA" id="ARBA00033413"/>
    </source>
</evidence>
<keyword evidence="8" id="KW-0067">ATP-binding</keyword>
<keyword evidence="15" id="KW-1185">Reference proteome</keyword>
<evidence type="ECO:0000259" key="13">
    <source>
        <dbReference type="Pfam" id="PF01288"/>
    </source>
</evidence>
<dbReference type="PANTHER" id="PTHR43071">
    <property type="entry name" value="2-AMINO-4-HYDROXY-6-HYDROXYMETHYLDIHYDROPTERIDINE PYROPHOSPHOKINASE"/>
    <property type="match status" value="1"/>
</dbReference>
<dbReference type="GO" id="GO:0046654">
    <property type="term" value="P:tetrahydrofolate biosynthetic process"/>
    <property type="evidence" value="ECO:0007669"/>
    <property type="project" value="UniProtKB-UniPathway"/>
</dbReference>
<dbReference type="GO" id="GO:0016301">
    <property type="term" value="F:kinase activity"/>
    <property type="evidence" value="ECO:0007669"/>
    <property type="project" value="UniProtKB-KW"/>
</dbReference>
<dbReference type="EC" id="2.7.6.3" evidence="3"/>
<keyword evidence="9" id="KW-0289">Folate biosynthesis</keyword>
<dbReference type="NCBIfam" id="TIGR01498">
    <property type="entry name" value="folK"/>
    <property type="match status" value="1"/>
</dbReference>
<evidence type="ECO:0000256" key="1">
    <source>
        <dbReference type="ARBA" id="ARBA00005051"/>
    </source>
</evidence>
<name>A0A5K7S7W1_9BACT</name>
<evidence type="ECO:0000256" key="4">
    <source>
        <dbReference type="ARBA" id="ARBA00016218"/>
    </source>
</evidence>
<dbReference type="GO" id="GO:0003848">
    <property type="term" value="F:2-amino-4-hydroxy-6-hydroxymethyldihydropteridine diphosphokinase activity"/>
    <property type="evidence" value="ECO:0007669"/>
    <property type="project" value="UniProtKB-EC"/>
</dbReference>
<dbReference type="Pfam" id="PF01288">
    <property type="entry name" value="HPPK"/>
    <property type="match status" value="1"/>
</dbReference>
<proteinExistence type="inferred from homology"/>
<dbReference type="EMBL" id="AP018694">
    <property type="protein sequence ID" value="BBE17643.1"/>
    <property type="molecule type" value="Genomic_DNA"/>
</dbReference>
<evidence type="ECO:0000313" key="15">
    <source>
        <dbReference type="Proteomes" id="UP001193389"/>
    </source>
</evidence>
<comment type="function">
    <text evidence="10">Catalyzes the transfer of pyrophosphate from adenosine triphosphate (ATP) to 6-hydroxymethyl-7,8-dihydropterin, an enzymatic step in folate biosynthesis pathway.</text>
</comment>
<accession>A0A5K7S7W1</accession>
<feature type="domain" description="7,8-dihydro-6-hydroxymethylpterin-pyrophosphokinase" evidence="13">
    <location>
        <begin position="5"/>
        <end position="133"/>
    </location>
</feature>
<dbReference type="SUPFAM" id="SSF55083">
    <property type="entry name" value="6-hydroxymethyl-7,8-dihydropterin pyrophosphokinase, HPPK"/>
    <property type="match status" value="1"/>
</dbReference>
<comment type="similarity">
    <text evidence="2">Belongs to the HPPK family.</text>
</comment>
<evidence type="ECO:0000256" key="6">
    <source>
        <dbReference type="ARBA" id="ARBA00022741"/>
    </source>
</evidence>
<evidence type="ECO:0000256" key="11">
    <source>
        <dbReference type="ARBA" id="ARBA00029766"/>
    </source>
</evidence>
<gene>
    <name evidence="14" type="ORF">AQPE_1800</name>
</gene>
<dbReference type="Proteomes" id="UP001193389">
    <property type="component" value="Chromosome"/>
</dbReference>